<name>A0AAE0BZI0_9CHLO</name>
<evidence type="ECO:0000256" key="1">
    <source>
        <dbReference type="SAM" id="MobiDB-lite"/>
    </source>
</evidence>
<dbReference type="AlphaFoldDB" id="A0AAE0BZI0"/>
<gene>
    <name evidence="2" type="ORF">CYMTET_44789</name>
</gene>
<comment type="caution">
    <text evidence="2">The sequence shown here is derived from an EMBL/GenBank/DDBJ whole genome shotgun (WGS) entry which is preliminary data.</text>
</comment>
<dbReference type="Proteomes" id="UP001190700">
    <property type="component" value="Unassembled WGS sequence"/>
</dbReference>
<evidence type="ECO:0000313" key="3">
    <source>
        <dbReference type="Proteomes" id="UP001190700"/>
    </source>
</evidence>
<accession>A0AAE0BZI0</accession>
<organism evidence="2 3">
    <name type="scientific">Cymbomonas tetramitiformis</name>
    <dbReference type="NCBI Taxonomy" id="36881"/>
    <lineage>
        <taxon>Eukaryota</taxon>
        <taxon>Viridiplantae</taxon>
        <taxon>Chlorophyta</taxon>
        <taxon>Pyramimonadophyceae</taxon>
        <taxon>Pyramimonadales</taxon>
        <taxon>Pyramimonadaceae</taxon>
        <taxon>Cymbomonas</taxon>
    </lineage>
</organism>
<sequence>MEDGTRGLTCPCSERLDPASATSGPVPEGAAMQRVVPSGGSKGEAEGRALGAGLVPAADASYLSSLRGPPGSAPWWGIPATVPSKSLLAVNPSSMCHTVMDHSK</sequence>
<evidence type="ECO:0000313" key="2">
    <source>
        <dbReference type="EMBL" id="KAK3245656.1"/>
    </source>
</evidence>
<protein>
    <submittedName>
        <fullName evidence="2">Uncharacterized protein</fullName>
    </submittedName>
</protein>
<feature type="region of interest" description="Disordered" evidence="1">
    <location>
        <begin position="1"/>
        <end position="47"/>
    </location>
</feature>
<dbReference type="EMBL" id="LGRX02030450">
    <property type="protein sequence ID" value="KAK3245656.1"/>
    <property type="molecule type" value="Genomic_DNA"/>
</dbReference>
<keyword evidence="3" id="KW-1185">Reference proteome</keyword>
<proteinExistence type="predicted"/>
<reference evidence="2 3" key="1">
    <citation type="journal article" date="2015" name="Genome Biol. Evol.">
        <title>Comparative Genomics of a Bacterivorous Green Alga Reveals Evolutionary Causalities and Consequences of Phago-Mixotrophic Mode of Nutrition.</title>
        <authorList>
            <person name="Burns J.A."/>
            <person name="Paasch A."/>
            <person name="Narechania A."/>
            <person name="Kim E."/>
        </authorList>
    </citation>
    <scope>NUCLEOTIDE SEQUENCE [LARGE SCALE GENOMIC DNA]</scope>
    <source>
        <strain evidence="2 3">PLY_AMNH</strain>
    </source>
</reference>